<dbReference type="RefSeq" id="WP_012462681.1">
    <property type="nucleotide sequence ID" value="NC_010794.1"/>
</dbReference>
<comment type="similarity">
    <text evidence="1 5">Belongs to the PanB family.</text>
</comment>
<dbReference type="AlphaFoldDB" id="B3DYC2"/>
<dbReference type="GO" id="GO:0015940">
    <property type="term" value="P:pantothenate biosynthetic process"/>
    <property type="evidence" value="ECO:0007669"/>
    <property type="project" value="UniProtKB-UniRule"/>
</dbReference>
<keyword evidence="5 8" id="KW-0460">Magnesium</keyword>
<dbReference type="Proteomes" id="UP000009149">
    <property type="component" value="Chromosome"/>
</dbReference>
<feature type="binding site" evidence="5 7">
    <location>
        <position position="86"/>
    </location>
    <ligand>
        <name>3-methyl-2-oxobutanoate</name>
        <dbReference type="ChEBI" id="CHEBI:11851"/>
    </ligand>
</feature>
<comment type="pathway">
    <text evidence="5">Cofactor biosynthesis; (R)-pantothenate biosynthesis; (R)-pantoate from 3-methyl-2-oxobutanoate: step 1/2.</text>
</comment>
<dbReference type="HOGENOM" id="CLU_036645_1_0_0"/>
<dbReference type="InterPro" id="IPR003700">
    <property type="entry name" value="Pantoate_hydroxy_MeTrfase"/>
</dbReference>
<protein>
    <recommendedName>
        <fullName evidence="5">3-methyl-2-oxobutanoate hydroxymethyltransferase</fullName>
        <ecNumber evidence="5">2.1.2.11</ecNumber>
    </recommendedName>
    <alternativeName>
        <fullName evidence="5">Ketopantoate hydroxymethyltransferase</fullName>
        <shortName evidence="5">KPHMT</shortName>
    </alternativeName>
</protein>
<dbReference type="SUPFAM" id="SSF51621">
    <property type="entry name" value="Phosphoenolpyruvate/pyruvate domain"/>
    <property type="match status" value="1"/>
</dbReference>
<reference evidence="9 10" key="1">
    <citation type="journal article" date="2008" name="Biol. Direct">
        <title>Complete genome sequence of the extremely acidophilic methanotroph isolate V4, Methylacidiphilum infernorum, a representative of the bacterial phylum Verrucomicrobia.</title>
        <authorList>
            <person name="Hou S."/>
            <person name="Makarova K.S."/>
            <person name="Saw J.H."/>
            <person name="Senin P."/>
            <person name="Ly B.V."/>
            <person name="Zhou Z."/>
            <person name="Ren Y."/>
            <person name="Wang J."/>
            <person name="Galperin M.Y."/>
            <person name="Omelchenko M.V."/>
            <person name="Wolf Y.I."/>
            <person name="Yutin N."/>
            <person name="Koonin E.V."/>
            <person name="Stott M.B."/>
            <person name="Mountain B.W."/>
            <person name="Crowe M.A."/>
            <person name="Smirnova A.V."/>
            <person name="Dunfield P.F."/>
            <person name="Feng L."/>
            <person name="Wang L."/>
            <person name="Alam M."/>
        </authorList>
    </citation>
    <scope>NUCLEOTIDE SEQUENCE [LARGE SCALE GENOMIC DNA]</scope>
    <source>
        <strain evidence="10">Isolate V4</strain>
    </source>
</reference>
<dbReference type="EC" id="2.1.2.11" evidence="5"/>
<dbReference type="PANTHER" id="PTHR20881:SF0">
    <property type="entry name" value="3-METHYL-2-OXOBUTANOATE HYDROXYMETHYLTRANSFERASE"/>
    <property type="match status" value="1"/>
</dbReference>
<dbReference type="UniPathway" id="UPA00028">
    <property type="reaction ID" value="UER00003"/>
</dbReference>
<name>B3DYC2_METI4</name>
<feature type="active site" description="Proton acceptor" evidence="5 6">
    <location>
        <position position="183"/>
    </location>
</feature>
<keyword evidence="5 8" id="KW-0479">Metal-binding</keyword>
<feature type="binding site" evidence="5 8">
    <location>
        <position position="86"/>
    </location>
    <ligand>
        <name>Mg(2+)</name>
        <dbReference type="ChEBI" id="CHEBI:18420"/>
    </ligand>
</feature>
<evidence type="ECO:0000313" key="10">
    <source>
        <dbReference type="Proteomes" id="UP000009149"/>
    </source>
</evidence>
<feature type="binding site" evidence="5 8">
    <location>
        <position position="47"/>
    </location>
    <ligand>
        <name>Mg(2+)</name>
        <dbReference type="ChEBI" id="CHEBI:18420"/>
    </ligand>
</feature>
<feature type="binding site" evidence="5 8">
    <location>
        <position position="116"/>
    </location>
    <ligand>
        <name>Mg(2+)</name>
        <dbReference type="ChEBI" id="CHEBI:18420"/>
    </ligand>
</feature>
<keyword evidence="9" id="KW-0489">Methyltransferase</keyword>
<feature type="binding site" evidence="5 7">
    <location>
        <begin position="47"/>
        <end position="48"/>
    </location>
    <ligand>
        <name>3-methyl-2-oxobutanoate</name>
        <dbReference type="ChEBI" id="CHEBI:11851"/>
    </ligand>
</feature>
<dbReference type="KEGG" id="min:Minf_0341"/>
<evidence type="ECO:0000313" key="9">
    <source>
        <dbReference type="EMBL" id="ACD82399.1"/>
    </source>
</evidence>
<dbReference type="GO" id="GO:0000287">
    <property type="term" value="F:magnesium ion binding"/>
    <property type="evidence" value="ECO:0007669"/>
    <property type="project" value="TreeGrafter"/>
</dbReference>
<evidence type="ECO:0000256" key="1">
    <source>
        <dbReference type="ARBA" id="ARBA00008676"/>
    </source>
</evidence>
<evidence type="ECO:0000256" key="2">
    <source>
        <dbReference type="ARBA" id="ARBA00011424"/>
    </source>
</evidence>
<keyword evidence="3 5" id="KW-0566">Pantothenate biosynthesis</keyword>
<feature type="binding site" evidence="5 7">
    <location>
        <position position="114"/>
    </location>
    <ligand>
        <name>3-methyl-2-oxobutanoate</name>
        <dbReference type="ChEBI" id="CHEBI:11851"/>
    </ligand>
</feature>
<dbReference type="PIRSF" id="PIRSF000388">
    <property type="entry name" value="Pantoate_hydroxy_MeTrfase"/>
    <property type="match status" value="1"/>
</dbReference>
<dbReference type="Pfam" id="PF02548">
    <property type="entry name" value="Pantoate_transf"/>
    <property type="match status" value="1"/>
</dbReference>
<dbReference type="InterPro" id="IPR040442">
    <property type="entry name" value="Pyrv_kinase-like_dom_sf"/>
</dbReference>
<dbReference type="EMBL" id="CP000975">
    <property type="protein sequence ID" value="ACD82399.1"/>
    <property type="molecule type" value="Genomic_DNA"/>
</dbReference>
<evidence type="ECO:0000256" key="4">
    <source>
        <dbReference type="ARBA" id="ARBA00022679"/>
    </source>
</evidence>
<evidence type="ECO:0000256" key="7">
    <source>
        <dbReference type="PIRSR" id="PIRSR000388-2"/>
    </source>
</evidence>
<dbReference type="InterPro" id="IPR015813">
    <property type="entry name" value="Pyrv/PenolPyrv_kinase-like_dom"/>
</dbReference>
<dbReference type="GO" id="GO:0032259">
    <property type="term" value="P:methylation"/>
    <property type="evidence" value="ECO:0007669"/>
    <property type="project" value="UniProtKB-KW"/>
</dbReference>
<evidence type="ECO:0000256" key="6">
    <source>
        <dbReference type="PIRSR" id="PIRSR000388-1"/>
    </source>
</evidence>
<dbReference type="GO" id="GO:0008168">
    <property type="term" value="F:methyltransferase activity"/>
    <property type="evidence" value="ECO:0007669"/>
    <property type="project" value="UniProtKB-KW"/>
</dbReference>
<dbReference type="Gene3D" id="3.20.20.60">
    <property type="entry name" value="Phosphoenolpyruvate-binding domains"/>
    <property type="match status" value="1"/>
</dbReference>
<evidence type="ECO:0000256" key="3">
    <source>
        <dbReference type="ARBA" id="ARBA00022655"/>
    </source>
</evidence>
<dbReference type="GO" id="GO:0003864">
    <property type="term" value="F:3-methyl-2-oxobutanoate hydroxymethyltransferase activity"/>
    <property type="evidence" value="ECO:0007669"/>
    <property type="project" value="UniProtKB-UniRule"/>
</dbReference>
<dbReference type="CDD" id="cd06557">
    <property type="entry name" value="KPHMT-like"/>
    <property type="match status" value="1"/>
</dbReference>
<organism evidence="9 10">
    <name type="scientific">Methylacidiphilum infernorum (isolate V4)</name>
    <name type="common">Methylokorus infernorum (strain V4)</name>
    <dbReference type="NCBI Taxonomy" id="481448"/>
    <lineage>
        <taxon>Bacteria</taxon>
        <taxon>Pseudomonadati</taxon>
        <taxon>Verrucomicrobiota</taxon>
        <taxon>Methylacidiphilae</taxon>
        <taxon>Methylacidiphilales</taxon>
        <taxon>Methylacidiphilaceae</taxon>
        <taxon>Methylacidiphilum (ex Ratnadevi et al. 2023)</taxon>
    </lineage>
</organism>
<dbReference type="GO" id="GO:0005737">
    <property type="term" value="C:cytoplasm"/>
    <property type="evidence" value="ECO:0007669"/>
    <property type="project" value="UniProtKB-SubCell"/>
</dbReference>
<gene>
    <name evidence="5 9" type="primary">panB</name>
    <name evidence="9" type="ordered locus">Minf_0341</name>
</gene>
<comment type="catalytic activity">
    <reaction evidence="5">
        <text>(6R)-5,10-methylene-5,6,7,8-tetrahydrofolate + 3-methyl-2-oxobutanoate + H2O = 2-dehydropantoate + (6S)-5,6,7,8-tetrahydrofolate</text>
        <dbReference type="Rhea" id="RHEA:11824"/>
        <dbReference type="ChEBI" id="CHEBI:11561"/>
        <dbReference type="ChEBI" id="CHEBI:11851"/>
        <dbReference type="ChEBI" id="CHEBI:15377"/>
        <dbReference type="ChEBI" id="CHEBI:15636"/>
        <dbReference type="ChEBI" id="CHEBI:57453"/>
        <dbReference type="EC" id="2.1.2.11"/>
    </reaction>
</comment>
<comment type="cofactor">
    <cofactor evidence="5 8">
        <name>Mg(2+)</name>
        <dbReference type="ChEBI" id="CHEBI:18420"/>
    </cofactor>
    <text evidence="5 8">Binds 1 Mg(2+) ion per subunit.</text>
</comment>
<dbReference type="PANTHER" id="PTHR20881">
    <property type="entry name" value="3-METHYL-2-OXOBUTANOATE HYDROXYMETHYLTRANSFERASE"/>
    <property type="match status" value="1"/>
</dbReference>
<sequence>MNSTKITPDWIRLRKGAGEKIAALTVVDYPTAKILDEAGIPLLLVGDSLGMVALGYEDTTKVSLDDMLHHLRAVARAKVRSLVVADMPFGWNREEGKALYCARKLCEAGAQAVKVEGGTEVERIVRLLVSQGIAVMGHIGLMPQFLGQPPKYRKYGLEDKERKKIIDDALCLSKAGVFSIVLEALDEELAAEVTRLVDVPTIGIGSGKCCDGQILVFHDLVGLFPWFRPKFVQPKLDLVSLIKEAVRAYKEEVQKGPQK</sequence>
<keyword evidence="4 5" id="KW-0808">Transferase</keyword>
<comment type="subunit">
    <text evidence="2 5">Homodecamer; pentamer of dimers.</text>
</comment>
<dbReference type="NCBIfam" id="NF001452">
    <property type="entry name" value="PRK00311.1"/>
    <property type="match status" value="1"/>
</dbReference>
<proteinExistence type="inferred from homology"/>
<comment type="function">
    <text evidence="5">Catalyzes the reversible reaction in which hydroxymethyl group from 5,10-methylenetetrahydrofolate is transferred onto alpha-ketoisovalerate to form ketopantoate.</text>
</comment>
<evidence type="ECO:0000256" key="8">
    <source>
        <dbReference type="PIRSR" id="PIRSR000388-3"/>
    </source>
</evidence>
<comment type="subcellular location">
    <subcellularLocation>
        <location evidence="5">Cytoplasm</location>
    </subcellularLocation>
</comment>
<dbReference type="OrthoDB" id="9781789at2"/>
<accession>B3DYC2</accession>
<dbReference type="HAMAP" id="MF_00156">
    <property type="entry name" value="PanB"/>
    <property type="match status" value="1"/>
</dbReference>
<dbReference type="eggNOG" id="COG0413">
    <property type="taxonomic scope" value="Bacteria"/>
</dbReference>
<keyword evidence="5" id="KW-0963">Cytoplasm</keyword>
<evidence type="ECO:0000256" key="5">
    <source>
        <dbReference type="HAMAP-Rule" id="MF_00156"/>
    </source>
</evidence>
<dbReference type="STRING" id="481448.Minf_0341"/>
<dbReference type="NCBIfam" id="TIGR00222">
    <property type="entry name" value="panB"/>
    <property type="match status" value="1"/>
</dbReference>